<dbReference type="EMBL" id="DSLG01000003">
    <property type="protein sequence ID" value="HEA86975.1"/>
    <property type="molecule type" value="Genomic_DNA"/>
</dbReference>
<dbReference type="Pfam" id="PF03054">
    <property type="entry name" value="tRNA_Me_trans"/>
    <property type="match status" value="1"/>
</dbReference>
<dbReference type="EMBL" id="DSTU01000003">
    <property type="protein sequence ID" value="HFJ53336.1"/>
    <property type="molecule type" value="Genomic_DNA"/>
</dbReference>
<gene>
    <name evidence="2" type="ORF">ENP94_03080</name>
    <name evidence="3" type="ORF">ENS16_01425</name>
</gene>
<feature type="domain" description="NFACT protein RNA binding" evidence="1">
    <location>
        <begin position="227"/>
        <end position="323"/>
    </location>
</feature>
<dbReference type="Gene3D" id="3.40.50.620">
    <property type="entry name" value="HUPs"/>
    <property type="match status" value="1"/>
</dbReference>
<sequence>MPKAVVLFSGGLDSILACALMQEQNVSLTALHFLPPFHPLPKKDERFLPRKMAHQLGIPLKIIPLRQEYISLIKNPRYGYGAGMNPCIDCRIYILTLARNFMERIGADFVVTGEVLGERPMSQHRQAMELIERKSGLTGRLLRPLSAKLLEPTWPETQGLINREKLLAIQGRSRKPQMELAAKFGIREYPNPAGGCLLTDKIFARRLREALAHGEETVRELKLLRIGRHFRLNSGRKVIVGRNERENRIINNLSRPADTILEPVDIPGPTVLLLNSTSEEDTLTAARICARYSDCKQMSEVKVGVRDKIFLVSPIEDDKIRNFRID</sequence>
<accession>A0A7C3IM11</accession>
<dbReference type="PANTHER" id="PTHR11933:SF6">
    <property type="entry name" value="THIL AANH DOMAIN-CONTAINING PROTEIN"/>
    <property type="match status" value="1"/>
</dbReference>
<dbReference type="Pfam" id="PF18297">
    <property type="entry name" value="NFACT-R_2"/>
    <property type="match status" value="1"/>
</dbReference>
<evidence type="ECO:0000313" key="2">
    <source>
        <dbReference type="EMBL" id="HEA86975.1"/>
    </source>
</evidence>
<reference evidence="3" key="1">
    <citation type="journal article" date="2020" name="mSystems">
        <title>Genome- and Community-Level Interaction Insights into Carbon Utilization and Element Cycling Functions of Hydrothermarchaeota in Hydrothermal Sediment.</title>
        <authorList>
            <person name="Zhou Z."/>
            <person name="Liu Y."/>
            <person name="Xu W."/>
            <person name="Pan J."/>
            <person name="Luo Z.H."/>
            <person name="Li M."/>
        </authorList>
    </citation>
    <scope>NUCLEOTIDE SEQUENCE [LARGE SCALE GENOMIC DNA]</scope>
    <source>
        <strain evidence="2">SpSt-265</strain>
        <strain evidence="3">SpSt-465</strain>
    </source>
</reference>
<dbReference type="SUPFAM" id="SSF52402">
    <property type="entry name" value="Adenine nucleotide alpha hydrolases-like"/>
    <property type="match status" value="1"/>
</dbReference>
<dbReference type="AlphaFoldDB" id="A0A7C3IM11"/>
<dbReference type="InterPro" id="IPR059101">
    <property type="entry name" value="NFACT-R_2"/>
</dbReference>
<comment type="caution">
    <text evidence="3">The sequence shown here is derived from an EMBL/GenBank/DDBJ whole genome shotgun (WGS) entry which is preliminary data.</text>
</comment>
<dbReference type="PANTHER" id="PTHR11933">
    <property type="entry name" value="TRNA 5-METHYLAMINOMETHYL-2-THIOURIDYLATE -METHYLTRANSFERASE"/>
    <property type="match status" value="1"/>
</dbReference>
<evidence type="ECO:0000313" key="3">
    <source>
        <dbReference type="EMBL" id="HFJ53336.1"/>
    </source>
</evidence>
<organism evidence="3">
    <name type="scientific">candidate division WOR-3 bacterium</name>
    <dbReference type="NCBI Taxonomy" id="2052148"/>
    <lineage>
        <taxon>Bacteria</taxon>
        <taxon>Bacteria division WOR-3</taxon>
    </lineage>
</organism>
<dbReference type="InterPro" id="IPR014729">
    <property type="entry name" value="Rossmann-like_a/b/a_fold"/>
</dbReference>
<name>A0A7C3IM11_UNCW3</name>
<protein>
    <submittedName>
        <fullName evidence="3">DUF814 domain-containing protein</fullName>
    </submittedName>
</protein>
<proteinExistence type="predicted"/>
<evidence type="ECO:0000259" key="1">
    <source>
        <dbReference type="Pfam" id="PF18297"/>
    </source>
</evidence>